<evidence type="ECO:0000259" key="19">
    <source>
        <dbReference type="Pfam" id="PF12810"/>
    </source>
</evidence>
<keyword evidence="10" id="KW-0418">Kinase</keyword>
<sequence length="1079" mass="113872">MPAITLDSYNTAIQDTYVLPSQPTAPKGNEIVVEATTSEDEIYIKFDFGLIPNDVVITSATLNLTSYNNYGDVDVNLHDVLSPWEEATVTWNTKPVKEFVSTHSLKSLLDGTKVSIPVTSLVQRMVKAGEAKHGFCLTGTGNKRIGFYSSETPTADKRPKLEVTYSIPETGKKQVEQVVSAIYATAAVDPHVVNIPAGIQAGDTLVASFSAVPGATIITPEGWQLLHEEVLAGNTKLLTYTKIADGTERSVSFKRTPSGTFDASAIINAYRNVKRITKIGTKQIANASGRWEMALSNIPANSLVAISASTGNIYNMRQWAPGFSGQKTSNTNQSTNIISTYNHEKTAYSTAEAYIDFSYSCYGVMQAIAIEPVANTAPNTPPTNNPKGTAGIPAILSVSTPKLDWSFSDSDVGDTQSKYQVRIKKASDNSIVHDTGVVTSAVTDYDVPAGVVQKNTLYFWEVQVYDKEGVPSSWSSPEYFKLTDQAAPGDAFTFNYTGAPQQFTVPGNATKIKVELWGAQGGDAPAGTYMGAKASGDLVVTPGEVLRVYVGGKPTANYIGGWNGGGKGAVDKPYGGGGATDIRRGGSALENRLAVAGGGAGASPYNRSDMFGHGGAPNGVEGAGYNNGSISFAGGKGATLTAGGAGGLVSGSSSDVPSIANHGKEGTLGQGGDSGAPTSGGYYGTGGGGGYYGGGGGADSNNYGGAGGGGGSSYVGGLLNGTMTSKARNGNGLAVITVLETSSPPTVTSRAPGSTDQTNPAGSSAAPLFSWDYSGAFTQAKYQIKIFNAQGTLAHDTGLIESSAKQHQMAEGVLTAGEVYGWELTVTDSKNVSYPTGRLYIITNRPPGGLTPISPEDRRRTTLLPVFEATIGDDVENDPQHFIIQLAENSDFTAGLIERKTSTDVTGWEVKESNGGYVTFPAEGADASFEFGSVKYSLQTPLTEGKTYYWRIAGMDAVTGARGNWSEVRRIRAGDKIDFSLRYPVKTSAAIQRLLIRAQYTLATDGENPAKVRFEACNNAFDENPVWEDVTKAIQSGDYYKFANTEKTADDWGFNIRALFEANDSLDPIEFYGFGISFD</sequence>
<evidence type="ECO:0000256" key="5">
    <source>
        <dbReference type="ARBA" id="ARBA00022525"/>
    </source>
</evidence>
<dbReference type="Gene3D" id="2.60.40.10">
    <property type="entry name" value="Immunoglobulins"/>
    <property type="match status" value="3"/>
</dbReference>
<keyword evidence="15" id="KW-1015">Disulfide bond</keyword>
<evidence type="ECO:0000256" key="8">
    <source>
        <dbReference type="ARBA" id="ARBA00022729"/>
    </source>
</evidence>
<feature type="domain" description="ALK/LTK-like glycine-rich" evidence="19">
    <location>
        <begin position="513"/>
        <end position="719"/>
    </location>
</feature>
<evidence type="ECO:0000256" key="4">
    <source>
        <dbReference type="ARBA" id="ARBA00022475"/>
    </source>
</evidence>
<evidence type="ECO:0000256" key="13">
    <source>
        <dbReference type="ARBA" id="ARBA00023136"/>
    </source>
</evidence>
<protein>
    <recommendedName>
        <fullName evidence="3">receptor protein-tyrosine kinase</fullName>
        <ecNumber evidence="3">2.7.10.1</ecNumber>
    </recommendedName>
</protein>
<dbReference type="Pfam" id="PF12810">
    <property type="entry name" value="ALK_LTK_GRD"/>
    <property type="match status" value="1"/>
</dbReference>
<keyword evidence="4" id="KW-1003">Cell membrane</keyword>
<keyword evidence="7" id="KW-0812">Transmembrane</keyword>
<keyword evidence="5" id="KW-0964">Secreted</keyword>
<comment type="caution">
    <text evidence="21">The sequence shown here is derived from an EMBL/GenBank/DDBJ whole genome shotgun (WGS) entry which is preliminary data.</text>
</comment>
<keyword evidence="17" id="KW-0325">Glycoprotein</keyword>
<name>A0ABR5B1A1_BACBA</name>
<dbReference type="NCBIfam" id="NF033679">
    <property type="entry name" value="DNRLRE_dom"/>
    <property type="match status" value="1"/>
</dbReference>
<evidence type="ECO:0000256" key="1">
    <source>
        <dbReference type="ARBA" id="ARBA00004251"/>
    </source>
</evidence>
<feature type="compositionally biased region" description="Polar residues" evidence="18">
    <location>
        <begin position="743"/>
        <end position="762"/>
    </location>
</feature>
<keyword evidence="16" id="KW-0675">Receptor</keyword>
<keyword evidence="22" id="KW-1185">Reference proteome</keyword>
<keyword evidence="6" id="KW-0808">Transferase</keyword>
<gene>
    <name evidence="21" type="ORF">SD77_0592</name>
</gene>
<dbReference type="RefSeq" id="WP_052477233.1">
    <property type="nucleotide sequence ID" value="NZ_JARTHD010000006.1"/>
</dbReference>
<evidence type="ECO:0000256" key="11">
    <source>
        <dbReference type="ARBA" id="ARBA00022840"/>
    </source>
</evidence>
<evidence type="ECO:0000256" key="17">
    <source>
        <dbReference type="ARBA" id="ARBA00023180"/>
    </source>
</evidence>
<evidence type="ECO:0000256" key="16">
    <source>
        <dbReference type="ARBA" id="ARBA00023170"/>
    </source>
</evidence>
<evidence type="ECO:0000256" key="10">
    <source>
        <dbReference type="ARBA" id="ARBA00022777"/>
    </source>
</evidence>
<feature type="domain" description="Carbohydrate-binding module family 96" evidence="20">
    <location>
        <begin position="9"/>
        <end position="164"/>
    </location>
</feature>
<evidence type="ECO:0000256" key="12">
    <source>
        <dbReference type="ARBA" id="ARBA00022989"/>
    </source>
</evidence>
<comment type="subcellular location">
    <subcellularLocation>
        <location evidence="1">Cell membrane</location>
        <topology evidence="1">Single-pass type I membrane protein</topology>
    </subcellularLocation>
    <subcellularLocation>
        <location evidence="2">Secreted</location>
    </subcellularLocation>
</comment>
<dbReference type="EMBL" id="JXLP01000001">
    <property type="protein sequence ID" value="KIL80744.1"/>
    <property type="molecule type" value="Genomic_DNA"/>
</dbReference>
<keyword evidence="14" id="KW-0829">Tyrosine-protein kinase</keyword>
<dbReference type="EC" id="2.7.10.1" evidence="3"/>
<dbReference type="Pfam" id="PF25788">
    <property type="entry name" value="Ig_Rha78A_N"/>
    <property type="match status" value="2"/>
</dbReference>
<evidence type="ECO:0000259" key="20">
    <source>
        <dbReference type="Pfam" id="PF24517"/>
    </source>
</evidence>
<keyword evidence="11" id="KW-0067">ATP-binding</keyword>
<dbReference type="Proteomes" id="UP000031982">
    <property type="component" value="Unassembled WGS sequence"/>
</dbReference>
<evidence type="ECO:0000256" key="7">
    <source>
        <dbReference type="ARBA" id="ARBA00022692"/>
    </source>
</evidence>
<evidence type="ECO:0000256" key="15">
    <source>
        <dbReference type="ARBA" id="ARBA00023157"/>
    </source>
</evidence>
<evidence type="ECO:0000256" key="6">
    <source>
        <dbReference type="ARBA" id="ARBA00022679"/>
    </source>
</evidence>
<dbReference type="Pfam" id="PF24517">
    <property type="entry name" value="CBM96"/>
    <property type="match status" value="1"/>
</dbReference>
<organism evidence="21 22">
    <name type="scientific">Bacillus badius</name>
    <dbReference type="NCBI Taxonomy" id="1455"/>
    <lineage>
        <taxon>Bacteria</taxon>
        <taxon>Bacillati</taxon>
        <taxon>Bacillota</taxon>
        <taxon>Bacilli</taxon>
        <taxon>Bacillales</taxon>
        <taxon>Bacillaceae</taxon>
        <taxon>Pseudobacillus</taxon>
    </lineage>
</organism>
<evidence type="ECO:0000256" key="14">
    <source>
        <dbReference type="ARBA" id="ARBA00023137"/>
    </source>
</evidence>
<evidence type="ECO:0000256" key="18">
    <source>
        <dbReference type="SAM" id="MobiDB-lite"/>
    </source>
</evidence>
<dbReference type="InterPro" id="IPR055372">
    <property type="entry name" value="CBM96"/>
</dbReference>
<accession>A0ABR5B1A1</accession>
<proteinExistence type="predicted"/>
<evidence type="ECO:0000313" key="21">
    <source>
        <dbReference type="EMBL" id="KIL80744.1"/>
    </source>
</evidence>
<reference evidence="21 22" key="1">
    <citation type="submission" date="2015-01" db="EMBL/GenBank/DDBJ databases">
        <title>Genome Assembly of Bacillus badius MTCC 1458.</title>
        <authorList>
            <person name="Verma A."/>
            <person name="Khatri I."/>
            <person name="Mual P."/>
            <person name="Subramanian S."/>
            <person name="Krishnamurthi S."/>
        </authorList>
    </citation>
    <scope>NUCLEOTIDE SEQUENCE [LARGE SCALE GENOMIC DNA]</scope>
    <source>
        <strain evidence="21 22">MTCC 1458</strain>
    </source>
</reference>
<evidence type="ECO:0000256" key="9">
    <source>
        <dbReference type="ARBA" id="ARBA00022741"/>
    </source>
</evidence>
<feature type="region of interest" description="Disordered" evidence="18">
    <location>
        <begin position="743"/>
        <end position="763"/>
    </location>
</feature>
<keyword evidence="8" id="KW-0732">Signal</keyword>
<dbReference type="InterPro" id="IPR055163">
    <property type="entry name" value="ALK/LTK-like_GRD"/>
</dbReference>
<dbReference type="InterPro" id="IPR013783">
    <property type="entry name" value="Ig-like_fold"/>
</dbReference>
<evidence type="ECO:0000256" key="2">
    <source>
        <dbReference type="ARBA" id="ARBA00004613"/>
    </source>
</evidence>
<keyword evidence="12" id="KW-1133">Transmembrane helix</keyword>
<evidence type="ECO:0000313" key="22">
    <source>
        <dbReference type="Proteomes" id="UP000031982"/>
    </source>
</evidence>
<keyword evidence="13" id="KW-0472">Membrane</keyword>
<evidence type="ECO:0000256" key="3">
    <source>
        <dbReference type="ARBA" id="ARBA00011902"/>
    </source>
</evidence>
<keyword evidence="9" id="KW-0547">Nucleotide-binding</keyword>